<keyword evidence="3" id="KW-1185">Reference proteome</keyword>
<proteinExistence type="predicted"/>
<reference evidence="2" key="4">
    <citation type="submission" date="2019-03" db="UniProtKB">
        <authorList>
            <consortium name="EnsemblPlants"/>
        </authorList>
    </citation>
    <scope>IDENTIFICATION</scope>
</reference>
<feature type="compositionally biased region" description="Pro residues" evidence="1">
    <location>
        <begin position="44"/>
        <end position="57"/>
    </location>
</feature>
<dbReference type="AlphaFoldDB" id="A0A453SKL1"/>
<reference evidence="2" key="3">
    <citation type="journal article" date="2017" name="Nature">
        <title>Genome sequence of the progenitor of the wheat D genome Aegilops tauschii.</title>
        <authorList>
            <person name="Luo M.C."/>
            <person name="Gu Y.Q."/>
            <person name="Puiu D."/>
            <person name="Wang H."/>
            <person name="Twardziok S.O."/>
            <person name="Deal K.R."/>
            <person name="Huo N."/>
            <person name="Zhu T."/>
            <person name="Wang L."/>
            <person name="Wang Y."/>
            <person name="McGuire P.E."/>
            <person name="Liu S."/>
            <person name="Long H."/>
            <person name="Ramasamy R.K."/>
            <person name="Rodriguez J.C."/>
            <person name="Van S.L."/>
            <person name="Yuan L."/>
            <person name="Wang Z."/>
            <person name="Xia Z."/>
            <person name="Xiao L."/>
            <person name="Anderson O.D."/>
            <person name="Ouyang S."/>
            <person name="Liang Y."/>
            <person name="Zimin A.V."/>
            <person name="Pertea G."/>
            <person name="Qi P."/>
            <person name="Bennetzen J.L."/>
            <person name="Dai X."/>
            <person name="Dawson M.W."/>
            <person name="Muller H.G."/>
            <person name="Kugler K."/>
            <person name="Rivarola-Duarte L."/>
            <person name="Spannagl M."/>
            <person name="Mayer K.F.X."/>
            <person name="Lu F.H."/>
            <person name="Bevan M.W."/>
            <person name="Leroy P."/>
            <person name="Li P."/>
            <person name="You F.M."/>
            <person name="Sun Q."/>
            <person name="Liu Z."/>
            <person name="Lyons E."/>
            <person name="Wicker T."/>
            <person name="Salzberg S.L."/>
            <person name="Devos K.M."/>
            <person name="Dvorak J."/>
        </authorList>
    </citation>
    <scope>NUCLEOTIDE SEQUENCE [LARGE SCALE GENOMIC DNA]</scope>
    <source>
        <strain evidence="2">cv. AL8/78</strain>
    </source>
</reference>
<accession>A0A453SKL1</accession>
<evidence type="ECO:0000313" key="2">
    <source>
        <dbReference type="EnsemblPlants" id="AET7Gv20983100.32"/>
    </source>
</evidence>
<dbReference type="EnsemblPlants" id="AET7Gv20983100.32">
    <property type="protein sequence ID" value="AET7Gv20983100.32"/>
    <property type="gene ID" value="AET7Gv20983100"/>
</dbReference>
<dbReference type="Gramene" id="AET7Gv20983100.32">
    <property type="protein sequence ID" value="AET7Gv20983100.32"/>
    <property type="gene ID" value="AET7Gv20983100"/>
</dbReference>
<evidence type="ECO:0000256" key="1">
    <source>
        <dbReference type="SAM" id="MobiDB-lite"/>
    </source>
</evidence>
<sequence length="114" mass="12038">PHRAGRFRSALARASPPRPPPPLLPPPPEKLAADAGDLARASSPRPPPPLLPPPPPEKLASAPTSLGFGGIRDEEGWMRRGRRRRREWGRLGRNIPAASSAPASTSQGDGAARA</sequence>
<evidence type="ECO:0000313" key="3">
    <source>
        <dbReference type="Proteomes" id="UP000015105"/>
    </source>
</evidence>
<name>A0A453SKL1_AEGTS</name>
<feature type="compositionally biased region" description="Low complexity" evidence="1">
    <location>
        <begin position="91"/>
        <end position="106"/>
    </location>
</feature>
<organism evidence="2 3">
    <name type="scientific">Aegilops tauschii subsp. strangulata</name>
    <name type="common">Goatgrass</name>
    <dbReference type="NCBI Taxonomy" id="200361"/>
    <lineage>
        <taxon>Eukaryota</taxon>
        <taxon>Viridiplantae</taxon>
        <taxon>Streptophyta</taxon>
        <taxon>Embryophyta</taxon>
        <taxon>Tracheophyta</taxon>
        <taxon>Spermatophyta</taxon>
        <taxon>Magnoliopsida</taxon>
        <taxon>Liliopsida</taxon>
        <taxon>Poales</taxon>
        <taxon>Poaceae</taxon>
        <taxon>BOP clade</taxon>
        <taxon>Pooideae</taxon>
        <taxon>Triticodae</taxon>
        <taxon>Triticeae</taxon>
        <taxon>Triticinae</taxon>
        <taxon>Aegilops</taxon>
    </lineage>
</organism>
<reference evidence="2" key="5">
    <citation type="journal article" date="2021" name="G3 (Bethesda)">
        <title>Aegilops tauschii genome assembly Aet v5.0 features greater sequence contiguity and improved annotation.</title>
        <authorList>
            <person name="Wang L."/>
            <person name="Zhu T."/>
            <person name="Rodriguez J.C."/>
            <person name="Deal K.R."/>
            <person name="Dubcovsky J."/>
            <person name="McGuire P.E."/>
            <person name="Lux T."/>
            <person name="Spannagl M."/>
            <person name="Mayer K.F.X."/>
            <person name="Baldrich P."/>
            <person name="Meyers B.C."/>
            <person name="Huo N."/>
            <person name="Gu Y.Q."/>
            <person name="Zhou H."/>
            <person name="Devos K.M."/>
            <person name="Bennetzen J.L."/>
            <person name="Unver T."/>
            <person name="Budak H."/>
            <person name="Gulick P.J."/>
            <person name="Galiba G."/>
            <person name="Kalapos B."/>
            <person name="Nelson D.R."/>
            <person name="Li P."/>
            <person name="You F.M."/>
            <person name="Luo M.C."/>
            <person name="Dvorak J."/>
        </authorList>
    </citation>
    <scope>NUCLEOTIDE SEQUENCE [LARGE SCALE GENOMIC DNA]</scope>
    <source>
        <strain evidence="2">cv. AL8/78</strain>
    </source>
</reference>
<dbReference type="EnsemblPlants" id="AET7Gv20983100.26">
    <property type="protein sequence ID" value="AET7Gv20983100.26"/>
    <property type="gene ID" value="AET7Gv20983100"/>
</dbReference>
<reference evidence="3" key="2">
    <citation type="journal article" date="2017" name="Nat. Plants">
        <title>The Aegilops tauschii genome reveals multiple impacts of transposons.</title>
        <authorList>
            <person name="Zhao G."/>
            <person name="Zou C."/>
            <person name="Li K."/>
            <person name="Wang K."/>
            <person name="Li T."/>
            <person name="Gao L."/>
            <person name="Zhang X."/>
            <person name="Wang H."/>
            <person name="Yang Z."/>
            <person name="Liu X."/>
            <person name="Jiang W."/>
            <person name="Mao L."/>
            <person name="Kong X."/>
            <person name="Jiao Y."/>
            <person name="Jia J."/>
        </authorList>
    </citation>
    <scope>NUCLEOTIDE SEQUENCE [LARGE SCALE GENOMIC DNA]</scope>
    <source>
        <strain evidence="3">cv. AL8/78</strain>
    </source>
</reference>
<feature type="region of interest" description="Disordered" evidence="1">
    <location>
        <begin position="1"/>
        <end position="114"/>
    </location>
</feature>
<dbReference type="Proteomes" id="UP000015105">
    <property type="component" value="Chromosome 7D"/>
</dbReference>
<protein>
    <submittedName>
        <fullName evidence="2">Uncharacterized protein</fullName>
    </submittedName>
</protein>
<reference evidence="3" key="1">
    <citation type="journal article" date="2014" name="Science">
        <title>Ancient hybridizations among the ancestral genomes of bread wheat.</title>
        <authorList>
            <consortium name="International Wheat Genome Sequencing Consortium,"/>
            <person name="Marcussen T."/>
            <person name="Sandve S.R."/>
            <person name="Heier L."/>
            <person name="Spannagl M."/>
            <person name="Pfeifer M."/>
            <person name="Jakobsen K.S."/>
            <person name="Wulff B.B."/>
            <person name="Steuernagel B."/>
            <person name="Mayer K.F."/>
            <person name="Olsen O.A."/>
        </authorList>
    </citation>
    <scope>NUCLEOTIDE SEQUENCE [LARGE SCALE GENOMIC DNA]</scope>
    <source>
        <strain evidence="3">cv. AL8/78</strain>
    </source>
</reference>
<feature type="compositionally biased region" description="Pro residues" evidence="1">
    <location>
        <begin position="16"/>
        <end position="29"/>
    </location>
</feature>
<dbReference type="Gramene" id="AET7Gv20983100.26">
    <property type="protein sequence ID" value="AET7Gv20983100.26"/>
    <property type="gene ID" value="AET7Gv20983100"/>
</dbReference>